<reference evidence="1" key="2">
    <citation type="submission" date="2018-03" db="EMBL/GenBank/DDBJ databases">
        <title>The Triticum urartu genome reveals the dynamic nature of wheat genome evolution.</title>
        <authorList>
            <person name="Ling H."/>
            <person name="Ma B."/>
            <person name="Shi X."/>
            <person name="Liu H."/>
            <person name="Dong L."/>
            <person name="Sun H."/>
            <person name="Cao Y."/>
            <person name="Gao Q."/>
            <person name="Zheng S."/>
            <person name="Li Y."/>
            <person name="Yu Y."/>
            <person name="Du H."/>
            <person name="Qi M."/>
            <person name="Li Y."/>
            <person name="Yu H."/>
            <person name="Cui Y."/>
            <person name="Wang N."/>
            <person name="Chen C."/>
            <person name="Wu H."/>
            <person name="Zhao Y."/>
            <person name="Zhang J."/>
            <person name="Li Y."/>
            <person name="Zhou W."/>
            <person name="Zhang B."/>
            <person name="Hu W."/>
            <person name="Eijk M."/>
            <person name="Tang J."/>
            <person name="Witsenboer H."/>
            <person name="Zhao S."/>
            <person name="Li Z."/>
            <person name="Zhang A."/>
            <person name="Wang D."/>
            <person name="Liang C."/>
        </authorList>
    </citation>
    <scope>NUCLEOTIDE SEQUENCE [LARGE SCALE GENOMIC DNA]</scope>
    <source>
        <strain evidence="1">cv. G1812</strain>
    </source>
</reference>
<sequence length="105" mass="11769">KNIREIPIIDVVCHNPEIQGSDVPVLLSSFVFVDHQPRIQLPFHKQKGQNQIGYEKQTDKNVLKTTRPASGREAIASPSANLKSKRFTIRATQHLQCHCNGEEAA</sequence>
<dbReference type="AlphaFoldDB" id="A0A8R7P850"/>
<keyword evidence="2" id="KW-1185">Reference proteome</keyword>
<name>A0A8R7P850_TRIUA</name>
<reference evidence="2" key="1">
    <citation type="journal article" date="2013" name="Nature">
        <title>Draft genome of the wheat A-genome progenitor Triticum urartu.</title>
        <authorList>
            <person name="Ling H.Q."/>
            <person name="Zhao S."/>
            <person name="Liu D."/>
            <person name="Wang J."/>
            <person name="Sun H."/>
            <person name="Zhang C."/>
            <person name="Fan H."/>
            <person name="Li D."/>
            <person name="Dong L."/>
            <person name="Tao Y."/>
            <person name="Gao C."/>
            <person name="Wu H."/>
            <person name="Li Y."/>
            <person name="Cui Y."/>
            <person name="Guo X."/>
            <person name="Zheng S."/>
            <person name="Wang B."/>
            <person name="Yu K."/>
            <person name="Liang Q."/>
            <person name="Yang W."/>
            <person name="Lou X."/>
            <person name="Chen J."/>
            <person name="Feng M."/>
            <person name="Jian J."/>
            <person name="Zhang X."/>
            <person name="Luo G."/>
            <person name="Jiang Y."/>
            <person name="Liu J."/>
            <person name="Wang Z."/>
            <person name="Sha Y."/>
            <person name="Zhang B."/>
            <person name="Wu H."/>
            <person name="Tang D."/>
            <person name="Shen Q."/>
            <person name="Xue P."/>
            <person name="Zou S."/>
            <person name="Wang X."/>
            <person name="Liu X."/>
            <person name="Wang F."/>
            <person name="Yang Y."/>
            <person name="An X."/>
            <person name="Dong Z."/>
            <person name="Zhang K."/>
            <person name="Zhang X."/>
            <person name="Luo M.C."/>
            <person name="Dvorak J."/>
            <person name="Tong Y."/>
            <person name="Wang J."/>
            <person name="Yang H."/>
            <person name="Li Z."/>
            <person name="Wang D."/>
            <person name="Zhang A."/>
            <person name="Wang J."/>
        </authorList>
    </citation>
    <scope>NUCLEOTIDE SEQUENCE</scope>
    <source>
        <strain evidence="2">cv. G1812</strain>
    </source>
</reference>
<dbReference type="EnsemblPlants" id="TuG1812G0100004659.01.T01">
    <property type="protein sequence ID" value="TuG1812G0100004659.01.T01.cds332541"/>
    <property type="gene ID" value="TuG1812G0100004659.01"/>
</dbReference>
<evidence type="ECO:0000313" key="2">
    <source>
        <dbReference type="Proteomes" id="UP000015106"/>
    </source>
</evidence>
<protein>
    <submittedName>
        <fullName evidence="1">Uncharacterized protein</fullName>
    </submittedName>
</protein>
<accession>A0A8R7P850</accession>
<reference evidence="1" key="3">
    <citation type="submission" date="2022-06" db="UniProtKB">
        <authorList>
            <consortium name="EnsemblPlants"/>
        </authorList>
    </citation>
    <scope>IDENTIFICATION</scope>
</reference>
<organism evidence="1 2">
    <name type="scientific">Triticum urartu</name>
    <name type="common">Red wild einkorn</name>
    <name type="synonym">Crithodium urartu</name>
    <dbReference type="NCBI Taxonomy" id="4572"/>
    <lineage>
        <taxon>Eukaryota</taxon>
        <taxon>Viridiplantae</taxon>
        <taxon>Streptophyta</taxon>
        <taxon>Embryophyta</taxon>
        <taxon>Tracheophyta</taxon>
        <taxon>Spermatophyta</taxon>
        <taxon>Magnoliopsida</taxon>
        <taxon>Liliopsida</taxon>
        <taxon>Poales</taxon>
        <taxon>Poaceae</taxon>
        <taxon>BOP clade</taxon>
        <taxon>Pooideae</taxon>
        <taxon>Triticodae</taxon>
        <taxon>Triticeae</taxon>
        <taxon>Triticinae</taxon>
        <taxon>Triticum</taxon>
    </lineage>
</organism>
<dbReference type="Gramene" id="TuG1812G0100004659.01.T01">
    <property type="protein sequence ID" value="TuG1812G0100004659.01.T01.cds332541"/>
    <property type="gene ID" value="TuG1812G0100004659.01"/>
</dbReference>
<dbReference type="Proteomes" id="UP000015106">
    <property type="component" value="Chromosome 1"/>
</dbReference>
<evidence type="ECO:0000313" key="1">
    <source>
        <dbReference type="EnsemblPlants" id="TuG1812G0100004659.01.T01.cds332541"/>
    </source>
</evidence>
<proteinExistence type="predicted"/>